<protein>
    <submittedName>
        <fullName evidence="2">Uncharacterized protein</fullName>
    </submittedName>
</protein>
<evidence type="ECO:0000256" key="1">
    <source>
        <dbReference type="SAM" id="MobiDB-lite"/>
    </source>
</evidence>
<dbReference type="AlphaFoldDB" id="A0A0A9F184"/>
<accession>A0A0A9F184</accession>
<dbReference type="EMBL" id="GBRH01193990">
    <property type="protein sequence ID" value="JAE03906.1"/>
    <property type="molecule type" value="Transcribed_RNA"/>
</dbReference>
<name>A0A0A9F184_ARUDO</name>
<reference evidence="2" key="2">
    <citation type="journal article" date="2015" name="Data Brief">
        <title>Shoot transcriptome of the giant reed, Arundo donax.</title>
        <authorList>
            <person name="Barrero R.A."/>
            <person name="Guerrero F.D."/>
            <person name="Moolhuijzen P."/>
            <person name="Goolsby J.A."/>
            <person name="Tidwell J."/>
            <person name="Bellgard S.E."/>
            <person name="Bellgard M.I."/>
        </authorList>
    </citation>
    <scope>NUCLEOTIDE SEQUENCE</scope>
    <source>
        <tissue evidence="2">Shoot tissue taken approximately 20 cm above the soil surface</tissue>
    </source>
</reference>
<evidence type="ECO:0000313" key="2">
    <source>
        <dbReference type="EMBL" id="JAE03906.1"/>
    </source>
</evidence>
<feature type="region of interest" description="Disordered" evidence="1">
    <location>
        <begin position="79"/>
        <end position="102"/>
    </location>
</feature>
<sequence>MRSLHIAVAAREGRARGVGCRLTAPTSPTKREAARCRNRDNPPTRPSGQAHLATGHVGEASAELHGVLLRSLLGARFRGHRPHPLPLGLQRRPQERLHLRPC</sequence>
<feature type="region of interest" description="Disordered" evidence="1">
    <location>
        <begin position="20"/>
        <end position="51"/>
    </location>
</feature>
<organism evidence="2">
    <name type="scientific">Arundo donax</name>
    <name type="common">Giant reed</name>
    <name type="synonym">Donax arundinaceus</name>
    <dbReference type="NCBI Taxonomy" id="35708"/>
    <lineage>
        <taxon>Eukaryota</taxon>
        <taxon>Viridiplantae</taxon>
        <taxon>Streptophyta</taxon>
        <taxon>Embryophyta</taxon>
        <taxon>Tracheophyta</taxon>
        <taxon>Spermatophyta</taxon>
        <taxon>Magnoliopsida</taxon>
        <taxon>Liliopsida</taxon>
        <taxon>Poales</taxon>
        <taxon>Poaceae</taxon>
        <taxon>PACMAD clade</taxon>
        <taxon>Arundinoideae</taxon>
        <taxon>Arundineae</taxon>
        <taxon>Arundo</taxon>
    </lineage>
</organism>
<proteinExistence type="predicted"/>
<reference evidence="2" key="1">
    <citation type="submission" date="2014-09" db="EMBL/GenBank/DDBJ databases">
        <authorList>
            <person name="Magalhaes I.L.F."/>
            <person name="Oliveira U."/>
            <person name="Santos F.R."/>
            <person name="Vidigal T.H.D.A."/>
            <person name="Brescovit A.D."/>
            <person name="Santos A.J."/>
        </authorList>
    </citation>
    <scope>NUCLEOTIDE SEQUENCE</scope>
    <source>
        <tissue evidence="2">Shoot tissue taken approximately 20 cm above the soil surface</tissue>
    </source>
</reference>
<feature type="compositionally biased region" description="Basic and acidic residues" evidence="1">
    <location>
        <begin position="29"/>
        <end position="42"/>
    </location>
</feature>
<feature type="compositionally biased region" description="Basic and acidic residues" evidence="1">
    <location>
        <begin position="92"/>
        <end position="102"/>
    </location>
</feature>